<dbReference type="Proteomes" id="UP000184356">
    <property type="component" value="Unassembled WGS sequence"/>
</dbReference>
<dbReference type="STRING" id="1036612.A0A1L9T8Z5"/>
<name>A0A1L9T8Z5_9EURO</name>
<evidence type="ECO:0000259" key="3">
    <source>
        <dbReference type="Pfam" id="PF25116"/>
    </source>
</evidence>
<evidence type="ECO:0000313" key="5">
    <source>
        <dbReference type="EMBL" id="OJJ55918.1"/>
    </source>
</evidence>
<accession>A0A1L9T8Z5</accession>
<evidence type="ECO:0000313" key="6">
    <source>
        <dbReference type="Proteomes" id="UP000184356"/>
    </source>
</evidence>
<dbReference type="PANTHER" id="PTHR31002">
    <property type="entry name" value="SERIPAUPERIN"/>
    <property type="match status" value="1"/>
</dbReference>
<reference evidence="6" key="1">
    <citation type="journal article" date="2017" name="Genome Biol.">
        <title>Comparative genomics reveals high biological diversity and specific adaptations in the industrially and medically important fungal genus Aspergillus.</title>
        <authorList>
            <person name="de Vries R.P."/>
            <person name="Riley R."/>
            <person name="Wiebenga A."/>
            <person name="Aguilar-Osorio G."/>
            <person name="Amillis S."/>
            <person name="Uchima C.A."/>
            <person name="Anderluh G."/>
            <person name="Asadollahi M."/>
            <person name="Askin M."/>
            <person name="Barry K."/>
            <person name="Battaglia E."/>
            <person name="Bayram O."/>
            <person name="Benocci T."/>
            <person name="Braus-Stromeyer S.A."/>
            <person name="Caldana C."/>
            <person name="Canovas D."/>
            <person name="Cerqueira G.C."/>
            <person name="Chen F."/>
            <person name="Chen W."/>
            <person name="Choi C."/>
            <person name="Clum A."/>
            <person name="Dos Santos R.A."/>
            <person name="Damasio A.R."/>
            <person name="Diallinas G."/>
            <person name="Emri T."/>
            <person name="Fekete E."/>
            <person name="Flipphi M."/>
            <person name="Freyberg S."/>
            <person name="Gallo A."/>
            <person name="Gournas C."/>
            <person name="Habgood R."/>
            <person name="Hainaut M."/>
            <person name="Harispe M.L."/>
            <person name="Henrissat B."/>
            <person name="Hilden K.S."/>
            <person name="Hope R."/>
            <person name="Hossain A."/>
            <person name="Karabika E."/>
            <person name="Karaffa L."/>
            <person name="Karanyi Z."/>
            <person name="Krasevec N."/>
            <person name="Kuo A."/>
            <person name="Kusch H."/>
            <person name="LaButti K."/>
            <person name="Lagendijk E.L."/>
            <person name="Lapidus A."/>
            <person name="Levasseur A."/>
            <person name="Lindquist E."/>
            <person name="Lipzen A."/>
            <person name="Logrieco A.F."/>
            <person name="MacCabe A."/>
            <person name="Maekelae M.R."/>
            <person name="Malavazi I."/>
            <person name="Melin P."/>
            <person name="Meyer V."/>
            <person name="Mielnichuk N."/>
            <person name="Miskei M."/>
            <person name="Molnar A.P."/>
            <person name="Mule G."/>
            <person name="Ngan C.Y."/>
            <person name="Orejas M."/>
            <person name="Orosz E."/>
            <person name="Ouedraogo J.P."/>
            <person name="Overkamp K.M."/>
            <person name="Park H.-S."/>
            <person name="Perrone G."/>
            <person name="Piumi F."/>
            <person name="Punt P.J."/>
            <person name="Ram A.F."/>
            <person name="Ramon A."/>
            <person name="Rauscher S."/>
            <person name="Record E."/>
            <person name="Riano-Pachon D.M."/>
            <person name="Robert V."/>
            <person name="Roehrig J."/>
            <person name="Ruller R."/>
            <person name="Salamov A."/>
            <person name="Salih N.S."/>
            <person name="Samson R.A."/>
            <person name="Sandor E."/>
            <person name="Sanguinetti M."/>
            <person name="Schuetze T."/>
            <person name="Sepcic K."/>
            <person name="Shelest E."/>
            <person name="Sherlock G."/>
            <person name="Sophianopoulou V."/>
            <person name="Squina F.M."/>
            <person name="Sun H."/>
            <person name="Susca A."/>
            <person name="Todd R.B."/>
            <person name="Tsang A."/>
            <person name="Unkles S.E."/>
            <person name="van de Wiele N."/>
            <person name="van Rossen-Uffink D."/>
            <person name="Oliveira J.V."/>
            <person name="Vesth T.C."/>
            <person name="Visser J."/>
            <person name="Yu J.-H."/>
            <person name="Zhou M."/>
            <person name="Andersen M.R."/>
            <person name="Archer D.B."/>
            <person name="Baker S.E."/>
            <person name="Benoit I."/>
            <person name="Brakhage A.A."/>
            <person name="Braus G.H."/>
            <person name="Fischer R."/>
            <person name="Frisvad J.C."/>
            <person name="Goldman G.H."/>
            <person name="Houbraken J."/>
            <person name="Oakley B."/>
            <person name="Pocsi I."/>
            <person name="Scazzocchio C."/>
            <person name="Seiboth B."/>
            <person name="vanKuyk P.A."/>
            <person name="Wortman J."/>
            <person name="Dyer P.S."/>
            <person name="Grigoriev I.V."/>
        </authorList>
    </citation>
    <scope>NUCLEOTIDE SEQUENCE [LARGE SCALE GENOMIC DNA]</scope>
    <source>
        <strain evidence="6">CBS 593.65</strain>
    </source>
</reference>
<dbReference type="RefSeq" id="XP_040699724.1">
    <property type="nucleotide sequence ID" value="XM_040843519.1"/>
</dbReference>
<dbReference type="EMBL" id="KV878591">
    <property type="protein sequence ID" value="OJJ55918.1"/>
    <property type="molecule type" value="Genomic_DNA"/>
</dbReference>
<dbReference type="OrthoDB" id="2113314at2759"/>
<evidence type="ECO:0008006" key="7">
    <source>
        <dbReference type="Google" id="ProtNLM"/>
    </source>
</evidence>
<dbReference type="InterPro" id="IPR056826">
    <property type="entry name" value="Agd3_CE"/>
</dbReference>
<evidence type="ECO:0000256" key="1">
    <source>
        <dbReference type="SAM" id="MobiDB-lite"/>
    </source>
</evidence>
<keyword evidence="6" id="KW-1185">Reference proteome</keyword>
<proteinExistence type="predicted"/>
<sequence length="725" mass="78923">MGNNYSTGLPQTKPLPSTSATTFSASTTVPVSASTPSVFSSSVLASNAVSTSSTAAPSSTAIESRGSSALAADILVIARNSAEAKVASSGLNAYGIPFTTLLVPQEGVQLPDLDSSAGGKFGGIVVSGEVSYDYGNDTWASGLTPSQWNQLYAYQLKYGARLVEYDVSPGEKFGTRAVSSGCCEEGLEQLVSFSDTADFPTAGIRTGAGVSTRDLWHYPAEIADTSTTKAIAKFASNQVIKSETTAAVINNFNGRQQMAFFIAFDPTWNPTSAYLQHAWITWITRGLYAGYRRVNLNTQIDDMFLTTKMYNSQRNFRITPADLDGITSWLPDVRSRLNPGSDYFVEVGHNGNGNIEAASKQLGSVRCSGGAIQITHPAATPPEFKKPLGTGSNIWPSTPSSFDWSDSCMDADDLLQWWKRNYNEYAHISHTFTHLSQDNITYSDASKEITFNQAWLSRVGISSATRYTSNGIIPAAITGLHNGNAMQAWRDHGITNCVGDNSRPVLRNQQNPMWPYFTSVNADGFNGMQVNPRWATRIYFDCDNPECTVQQWTDIFSGSGDFNNLLEAEKEFTMVNLLGLYHDGYMFHQANLRNANAANITVGSSTGRYSIFQAWVETMVQELGRLVTWPIVSTTHQQMSDNFLRRYKRDQCEYALAYEVSGGHITGITVTAENNRCSVSIPVTSPVELRGHSFATEQLGSDPLTVWVQLTGGPVSLALASPIPL</sequence>
<dbReference type="Pfam" id="PF25115">
    <property type="entry name" value="Agd3_CE"/>
    <property type="match status" value="1"/>
</dbReference>
<protein>
    <recommendedName>
        <fullName evidence="7">Extracellular serine-rich protein</fullName>
    </recommendedName>
</protein>
<dbReference type="Pfam" id="PF25116">
    <property type="entry name" value="CBM87_Agd3"/>
    <property type="match status" value="1"/>
</dbReference>
<dbReference type="PANTHER" id="PTHR31002:SF34">
    <property type="entry name" value="CELL WALL PROTEIN CWP1-RELATED"/>
    <property type="match status" value="1"/>
</dbReference>
<evidence type="ECO:0000259" key="2">
    <source>
        <dbReference type="Pfam" id="PF25115"/>
    </source>
</evidence>
<organism evidence="5 6">
    <name type="scientific">Aspergillus sydowii CBS 593.65</name>
    <dbReference type="NCBI Taxonomy" id="1036612"/>
    <lineage>
        <taxon>Eukaryota</taxon>
        <taxon>Fungi</taxon>
        <taxon>Dikarya</taxon>
        <taxon>Ascomycota</taxon>
        <taxon>Pezizomycotina</taxon>
        <taxon>Eurotiomycetes</taxon>
        <taxon>Eurotiomycetidae</taxon>
        <taxon>Eurotiales</taxon>
        <taxon>Aspergillaceae</taxon>
        <taxon>Aspergillus</taxon>
        <taxon>Aspergillus subgen. Nidulantes</taxon>
    </lineage>
</organism>
<dbReference type="GeneID" id="63759592"/>
<dbReference type="AlphaFoldDB" id="A0A1L9T8Z5"/>
<evidence type="ECO:0000259" key="4">
    <source>
        <dbReference type="Pfam" id="PF25117"/>
    </source>
</evidence>
<dbReference type="InterPro" id="IPR056825">
    <property type="entry name" value="Agd3_C"/>
</dbReference>
<feature type="compositionally biased region" description="Polar residues" evidence="1">
    <location>
        <begin position="1"/>
        <end position="10"/>
    </location>
</feature>
<feature type="region of interest" description="Disordered" evidence="1">
    <location>
        <begin position="1"/>
        <end position="22"/>
    </location>
</feature>
<feature type="domain" description="Agd3 deacetylase" evidence="2">
    <location>
        <begin position="296"/>
        <end position="656"/>
    </location>
</feature>
<dbReference type="InterPro" id="IPR056827">
    <property type="entry name" value="CBM87_Agd3"/>
</dbReference>
<dbReference type="VEuPathDB" id="FungiDB:ASPSYDRAFT_182840"/>
<dbReference type="InterPro" id="IPR050788">
    <property type="entry name" value="Yeast_SRP1/TIP1_CWP"/>
</dbReference>
<feature type="domain" description="Agd3 CBM87" evidence="3">
    <location>
        <begin position="72"/>
        <end position="282"/>
    </location>
</feature>
<dbReference type="Pfam" id="PF25117">
    <property type="entry name" value="Agd3_C"/>
    <property type="match status" value="1"/>
</dbReference>
<gene>
    <name evidence="5" type="ORF">ASPSYDRAFT_182840</name>
</gene>
<feature type="domain" description="Agd3 C-terminal" evidence="4">
    <location>
        <begin position="658"/>
        <end position="723"/>
    </location>
</feature>